<comment type="caution">
    <text evidence="1">The sequence shown here is derived from an EMBL/GenBank/DDBJ whole genome shotgun (WGS) entry which is preliminary data.</text>
</comment>
<evidence type="ECO:0000313" key="2">
    <source>
        <dbReference type="Proteomes" id="UP001519460"/>
    </source>
</evidence>
<dbReference type="Proteomes" id="UP001519460">
    <property type="component" value="Unassembled WGS sequence"/>
</dbReference>
<protein>
    <submittedName>
        <fullName evidence="1">Uncharacterized protein</fullName>
    </submittedName>
</protein>
<evidence type="ECO:0000313" key="1">
    <source>
        <dbReference type="EMBL" id="KAK7506761.1"/>
    </source>
</evidence>
<dbReference type="AlphaFoldDB" id="A0ABD0M5Y2"/>
<dbReference type="EMBL" id="JACVVK020000006">
    <property type="protein sequence ID" value="KAK7506761.1"/>
    <property type="molecule type" value="Genomic_DNA"/>
</dbReference>
<name>A0ABD0M5Y2_9CAEN</name>
<gene>
    <name evidence="1" type="ORF">BaRGS_00002236</name>
</gene>
<accession>A0ABD0M5Y2</accession>
<proteinExistence type="predicted"/>
<reference evidence="1 2" key="1">
    <citation type="journal article" date="2023" name="Sci. Data">
        <title>Genome assembly of the Korean intertidal mud-creeper Batillaria attramentaria.</title>
        <authorList>
            <person name="Patra A.K."/>
            <person name="Ho P.T."/>
            <person name="Jun S."/>
            <person name="Lee S.J."/>
            <person name="Kim Y."/>
            <person name="Won Y.J."/>
        </authorList>
    </citation>
    <scope>NUCLEOTIDE SEQUENCE [LARGE SCALE GENOMIC DNA]</scope>
    <source>
        <strain evidence="1">Wonlab-2016</strain>
    </source>
</reference>
<sequence length="122" mass="13646">MSLFEESRIKTMFHSDHSPGTDSDSYIFRCLGRAYDVLCGRNGRDLFQWASEARVWGVRADGPIDSSSMLLLHAAGTYLGPSLVSLLSQEHVKSNLGCSRQTPQLFSARLFAHYKHILGKKL</sequence>
<keyword evidence="2" id="KW-1185">Reference proteome</keyword>
<organism evidence="1 2">
    <name type="scientific">Batillaria attramentaria</name>
    <dbReference type="NCBI Taxonomy" id="370345"/>
    <lineage>
        <taxon>Eukaryota</taxon>
        <taxon>Metazoa</taxon>
        <taxon>Spiralia</taxon>
        <taxon>Lophotrochozoa</taxon>
        <taxon>Mollusca</taxon>
        <taxon>Gastropoda</taxon>
        <taxon>Caenogastropoda</taxon>
        <taxon>Sorbeoconcha</taxon>
        <taxon>Cerithioidea</taxon>
        <taxon>Batillariidae</taxon>
        <taxon>Batillaria</taxon>
    </lineage>
</organism>